<feature type="region of interest" description="Disordered" evidence="1">
    <location>
        <begin position="1"/>
        <end position="48"/>
    </location>
</feature>
<comment type="caution">
    <text evidence="2">The sequence shown here is derived from an EMBL/GenBank/DDBJ whole genome shotgun (WGS) entry which is preliminary data.</text>
</comment>
<feature type="compositionally biased region" description="Low complexity" evidence="1">
    <location>
        <begin position="22"/>
        <end position="37"/>
    </location>
</feature>
<feature type="region of interest" description="Disordered" evidence="1">
    <location>
        <begin position="85"/>
        <end position="113"/>
    </location>
</feature>
<dbReference type="Proteomes" id="UP001186944">
    <property type="component" value="Unassembled WGS sequence"/>
</dbReference>
<feature type="compositionally biased region" description="Low complexity" evidence="1">
    <location>
        <begin position="98"/>
        <end position="113"/>
    </location>
</feature>
<sequence length="471" mass="52365">MRGQMNALYDRLDRIEKRRSSRSSSNVGSSRGVVTNSMSVITPDKSSLDAKNNIPVHAGTNLPVNQSNHNTGNIPVKYMSDAGMSLTQGNRVGNGQASDNHQSPPSSSVSLHSNVQTQIQNNNATVIIPSSEPCSSVGQLSKPEGQVSVPVGYHAGINTSVYGDVLPVHSNAGYIPVNYVKQETGNLPVNCDVTGSCKSVTSQYIHSEVSDELKKILTIISTALTIEHQIEHRRTPSKLENEQPQTCTQPDTILTQTSYTTETYSNISPTDTLSYSSDIDSQAYEQQTQAHETSQLYLLENMRALQPQNIPSNILTSQLEQMSHQIMTHDVSPLTEMTLTQRIFYKLMSPVYIHISEADIPAFTSLTQPNDTTSYTDSDYTTQPLLLQTLPYDTTIHTSPQHDLAPPPRPPENYLCAPIQLPQAPQQSYTQSMYDPYTSYYMYAYYMQYAQQRVYTYYGNADHNFYTGSQQ</sequence>
<dbReference type="EMBL" id="VSWD01000099">
    <property type="protein sequence ID" value="KAK3082553.1"/>
    <property type="molecule type" value="Genomic_DNA"/>
</dbReference>
<evidence type="ECO:0000313" key="2">
    <source>
        <dbReference type="EMBL" id="KAK3082553.1"/>
    </source>
</evidence>
<proteinExistence type="predicted"/>
<dbReference type="AlphaFoldDB" id="A0AA89BPA8"/>
<organism evidence="2 3">
    <name type="scientific">Pinctada imbricata</name>
    <name type="common">Atlantic pearl-oyster</name>
    <name type="synonym">Pinctada martensii</name>
    <dbReference type="NCBI Taxonomy" id="66713"/>
    <lineage>
        <taxon>Eukaryota</taxon>
        <taxon>Metazoa</taxon>
        <taxon>Spiralia</taxon>
        <taxon>Lophotrochozoa</taxon>
        <taxon>Mollusca</taxon>
        <taxon>Bivalvia</taxon>
        <taxon>Autobranchia</taxon>
        <taxon>Pteriomorphia</taxon>
        <taxon>Pterioida</taxon>
        <taxon>Pterioidea</taxon>
        <taxon>Pteriidae</taxon>
        <taxon>Pinctada</taxon>
    </lineage>
</organism>
<protein>
    <submittedName>
        <fullName evidence="2">Uncharacterized protein</fullName>
    </submittedName>
</protein>
<evidence type="ECO:0000313" key="3">
    <source>
        <dbReference type="Proteomes" id="UP001186944"/>
    </source>
</evidence>
<accession>A0AA89BPA8</accession>
<feature type="compositionally biased region" description="Polar residues" evidence="1">
    <location>
        <begin position="85"/>
        <end position="97"/>
    </location>
</feature>
<keyword evidence="3" id="KW-1185">Reference proteome</keyword>
<name>A0AA89BPA8_PINIB</name>
<gene>
    <name evidence="2" type="ORF">FSP39_013391</name>
</gene>
<evidence type="ECO:0000256" key="1">
    <source>
        <dbReference type="SAM" id="MobiDB-lite"/>
    </source>
</evidence>
<reference evidence="2" key="1">
    <citation type="submission" date="2019-08" db="EMBL/GenBank/DDBJ databases">
        <title>The improved chromosome-level genome for the pearl oyster Pinctada fucata martensii using PacBio sequencing and Hi-C.</title>
        <authorList>
            <person name="Zheng Z."/>
        </authorList>
    </citation>
    <scope>NUCLEOTIDE SEQUENCE</scope>
    <source>
        <strain evidence="2">ZZ-2019</strain>
        <tissue evidence="2">Adductor muscle</tissue>
    </source>
</reference>